<dbReference type="Pfam" id="PF07386">
    <property type="entry name" value="DUF1499"/>
    <property type="match status" value="1"/>
</dbReference>
<protein>
    <recommendedName>
        <fullName evidence="3">DUF1499 domain-containing protein</fullName>
    </recommendedName>
</protein>
<dbReference type="AlphaFoldDB" id="A0A2R5FY14"/>
<comment type="caution">
    <text evidence="1">The sequence shown here is derived from an EMBL/GenBank/DDBJ whole genome shotgun (WGS) entry which is preliminary data.</text>
</comment>
<dbReference type="PIRSF" id="PIRSF026426">
    <property type="entry name" value="DUF1499"/>
    <property type="match status" value="1"/>
</dbReference>
<dbReference type="PANTHER" id="PTHR34801:SF6">
    <property type="entry name" value="SLL1620 PROTEIN"/>
    <property type="match status" value="1"/>
</dbReference>
<dbReference type="RefSeq" id="WP_109011075.1">
    <property type="nucleotide sequence ID" value="NZ_BDUD01000001.1"/>
</dbReference>
<organism evidence="1 2">
    <name type="scientific">Nostoc commune NIES-4072</name>
    <dbReference type="NCBI Taxonomy" id="2005467"/>
    <lineage>
        <taxon>Bacteria</taxon>
        <taxon>Bacillati</taxon>
        <taxon>Cyanobacteriota</taxon>
        <taxon>Cyanophyceae</taxon>
        <taxon>Nostocales</taxon>
        <taxon>Nostocaceae</taxon>
        <taxon>Nostoc</taxon>
    </lineage>
</organism>
<dbReference type="EMBL" id="BDUD01000001">
    <property type="protein sequence ID" value="GBG21113.1"/>
    <property type="molecule type" value="Genomic_DNA"/>
</dbReference>
<dbReference type="OrthoDB" id="9793534at2"/>
<name>A0A2R5FY14_NOSCO</name>
<dbReference type="Proteomes" id="UP000245124">
    <property type="component" value="Unassembled WGS sequence"/>
</dbReference>
<dbReference type="InterPro" id="IPR010865">
    <property type="entry name" value="DUF1499"/>
</dbReference>
<proteinExistence type="predicted"/>
<sequence length="129" mass="14212">MVFAGKRPNNLGISNGKLAPCPNSPNCVSSQSTDATHKIAPLTFTSTPEKAISNLKKIIESLPRTQIITESQDYLYAEFKSALLGFVDDVEFYLDRSANVIQVRSASRLGQSDLGVNRQRIETIRAKLK</sequence>
<evidence type="ECO:0008006" key="3">
    <source>
        <dbReference type="Google" id="ProtNLM"/>
    </source>
</evidence>
<reference evidence="1 2" key="1">
    <citation type="submission" date="2017-06" db="EMBL/GenBank/DDBJ databases">
        <title>Genome sequencing of cyanobaciteial culture collection at National Institute for Environmental Studies (NIES).</title>
        <authorList>
            <person name="Hirose Y."/>
            <person name="Shimura Y."/>
            <person name="Fujisawa T."/>
            <person name="Nakamura Y."/>
            <person name="Kawachi M."/>
        </authorList>
    </citation>
    <scope>NUCLEOTIDE SEQUENCE [LARGE SCALE GENOMIC DNA]</scope>
    <source>
        <strain evidence="1 2">NIES-4072</strain>
    </source>
</reference>
<accession>A0A2R5FY14</accession>
<gene>
    <name evidence="1" type="ORF">NIES4072_47960</name>
</gene>
<evidence type="ECO:0000313" key="1">
    <source>
        <dbReference type="EMBL" id="GBG21113.1"/>
    </source>
</evidence>
<evidence type="ECO:0000313" key="2">
    <source>
        <dbReference type="Proteomes" id="UP000245124"/>
    </source>
</evidence>
<dbReference type="PANTHER" id="PTHR34801">
    <property type="entry name" value="EXPRESSED PROTEIN"/>
    <property type="match status" value="1"/>
</dbReference>
<keyword evidence="2" id="KW-1185">Reference proteome</keyword>